<evidence type="ECO:0000256" key="1">
    <source>
        <dbReference type="SAM" id="Phobius"/>
    </source>
</evidence>
<protein>
    <submittedName>
        <fullName evidence="2">Uncharacterized protein</fullName>
    </submittedName>
</protein>
<evidence type="ECO:0000313" key="3">
    <source>
        <dbReference type="Proteomes" id="UP000286678"/>
    </source>
</evidence>
<name>A0A432XG65_9GAMM</name>
<keyword evidence="1" id="KW-0812">Transmembrane</keyword>
<organism evidence="2 3">
    <name type="scientific">Pseudidiomarina aquimaris</name>
    <dbReference type="NCBI Taxonomy" id="641841"/>
    <lineage>
        <taxon>Bacteria</taxon>
        <taxon>Pseudomonadati</taxon>
        <taxon>Pseudomonadota</taxon>
        <taxon>Gammaproteobacteria</taxon>
        <taxon>Alteromonadales</taxon>
        <taxon>Idiomarinaceae</taxon>
        <taxon>Pseudidiomarina</taxon>
    </lineage>
</organism>
<reference evidence="3" key="1">
    <citation type="journal article" date="2018" name="Front. Microbiol.">
        <title>Genome-Based Analysis Reveals the Taxonomy and Diversity of the Family Idiomarinaceae.</title>
        <authorList>
            <person name="Liu Y."/>
            <person name="Lai Q."/>
            <person name="Shao Z."/>
        </authorList>
    </citation>
    <scope>NUCLEOTIDE SEQUENCE [LARGE SCALE GENOMIC DNA]</scope>
    <source>
        <strain evidence="3">SW15</strain>
    </source>
</reference>
<feature type="transmembrane region" description="Helical" evidence="1">
    <location>
        <begin position="28"/>
        <end position="44"/>
    </location>
</feature>
<keyword evidence="3" id="KW-1185">Reference proteome</keyword>
<keyword evidence="1" id="KW-1133">Transmembrane helix</keyword>
<dbReference type="Proteomes" id="UP000286678">
    <property type="component" value="Unassembled WGS sequence"/>
</dbReference>
<sequence>MLIALCCLLSALLVYVQALRNAMGAKRWGFAALMLGPIVLPLFMSQKRMTLLRALGRENVLWQPR</sequence>
<dbReference type="EMBL" id="PIPT01000005">
    <property type="protein sequence ID" value="RUO47744.1"/>
    <property type="molecule type" value="Genomic_DNA"/>
</dbReference>
<dbReference type="AlphaFoldDB" id="A0A432XG65"/>
<gene>
    <name evidence="2" type="ORF">CWE21_07845</name>
</gene>
<accession>A0A432XG65</accession>
<keyword evidence="1" id="KW-0472">Membrane</keyword>
<evidence type="ECO:0000313" key="2">
    <source>
        <dbReference type="EMBL" id="RUO47744.1"/>
    </source>
</evidence>
<proteinExistence type="predicted"/>
<comment type="caution">
    <text evidence="2">The sequence shown here is derived from an EMBL/GenBank/DDBJ whole genome shotgun (WGS) entry which is preliminary data.</text>
</comment>